<proteinExistence type="predicted"/>
<organism evidence="2 3">
    <name type="scientific">Periplaneta americana</name>
    <name type="common">American cockroach</name>
    <name type="synonym">Blatta americana</name>
    <dbReference type="NCBI Taxonomy" id="6978"/>
    <lineage>
        <taxon>Eukaryota</taxon>
        <taxon>Metazoa</taxon>
        <taxon>Ecdysozoa</taxon>
        <taxon>Arthropoda</taxon>
        <taxon>Hexapoda</taxon>
        <taxon>Insecta</taxon>
        <taxon>Pterygota</taxon>
        <taxon>Neoptera</taxon>
        <taxon>Polyneoptera</taxon>
        <taxon>Dictyoptera</taxon>
        <taxon>Blattodea</taxon>
        <taxon>Blattoidea</taxon>
        <taxon>Blattidae</taxon>
        <taxon>Blattinae</taxon>
        <taxon>Periplaneta</taxon>
    </lineage>
</organism>
<evidence type="ECO:0008006" key="4">
    <source>
        <dbReference type="Google" id="ProtNLM"/>
    </source>
</evidence>
<sequence>MEFQRDSSTRLTIARLRDKFEGEGTVQNIHKNNSGRPRTSTSPTREREVIEMFQQSPRKSVRQATRETGLSKSSVHRVLKRAQWKSFIPSLVHALNEDDHDRRIEFYFSLISNSAKILLRILNRRFYSKMEGQLKKEHFGFRKKKGTRDANGLLRTVGERCLEKNKEVYTIFVDLEMAFDRVDWNKLMGIPKKIRVDWKQRRMFSNIYMKRVKVGIGEEMSERSEIGRGQMASLVFLNPMLIGRPSCLSPDGQLGPIPKEVPDKPQDRKPQALNLTSTSKIFTTPTLHPANVEEERLRVFENKVLRKIFEAKRDEVTGEWRKLHNAEMDALYSSPDIIKNINPDVRDGQGM</sequence>
<gene>
    <name evidence="2" type="ORF">ANN_14401</name>
</gene>
<dbReference type="PANTHER" id="PTHR47326">
    <property type="entry name" value="TRANSPOSABLE ELEMENT TC3 TRANSPOSASE-LIKE PROTEIN"/>
    <property type="match status" value="1"/>
</dbReference>
<comment type="caution">
    <text evidence="2">The sequence shown here is derived from an EMBL/GenBank/DDBJ whole genome shotgun (WGS) entry which is preliminary data.</text>
</comment>
<evidence type="ECO:0000256" key="1">
    <source>
        <dbReference type="SAM" id="MobiDB-lite"/>
    </source>
</evidence>
<dbReference type="EMBL" id="JAJSOF020000019">
    <property type="protein sequence ID" value="KAJ4438456.1"/>
    <property type="molecule type" value="Genomic_DNA"/>
</dbReference>
<accession>A0ABQ8SXF1</accession>
<dbReference type="Proteomes" id="UP001148838">
    <property type="component" value="Unassembled WGS sequence"/>
</dbReference>
<dbReference type="PANTHER" id="PTHR47326:SF1">
    <property type="entry name" value="HTH PSQ-TYPE DOMAIN-CONTAINING PROTEIN"/>
    <property type="match status" value="1"/>
</dbReference>
<evidence type="ECO:0000313" key="2">
    <source>
        <dbReference type="EMBL" id="KAJ4438456.1"/>
    </source>
</evidence>
<keyword evidence="3" id="KW-1185">Reference proteome</keyword>
<reference evidence="2 3" key="1">
    <citation type="journal article" date="2022" name="Allergy">
        <title>Genome assembly and annotation of Periplaneta americana reveal a comprehensive cockroach allergen profile.</title>
        <authorList>
            <person name="Wang L."/>
            <person name="Xiong Q."/>
            <person name="Saelim N."/>
            <person name="Wang L."/>
            <person name="Nong W."/>
            <person name="Wan A.T."/>
            <person name="Shi M."/>
            <person name="Liu X."/>
            <person name="Cao Q."/>
            <person name="Hui J.H.L."/>
            <person name="Sookrung N."/>
            <person name="Leung T.F."/>
            <person name="Tungtrongchitr A."/>
            <person name="Tsui S.K.W."/>
        </authorList>
    </citation>
    <scope>NUCLEOTIDE SEQUENCE [LARGE SCALE GENOMIC DNA]</scope>
    <source>
        <strain evidence="2">PWHHKU_190912</strain>
    </source>
</reference>
<protein>
    <recommendedName>
        <fullName evidence="4">Reverse transcriptase domain-containing protein</fullName>
    </recommendedName>
</protein>
<evidence type="ECO:0000313" key="3">
    <source>
        <dbReference type="Proteomes" id="UP001148838"/>
    </source>
</evidence>
<feature type="region of interest" description="Disordered" evidence="1">
    <location>
        <begin position="24"/>
        <end position="45"/>
    </location>
</feature>
<feature type="compositionally biased region" description="Polar residues" evidence="1">
    <location>
        <begin position="25"/>
        <end position="35"/>
    </location>
</feature>
<name>A0ABQ8SXF1_PERAM</name>